<dbReference type="InterPro" id="IPR012677">
    <property type="entry name" value="Nucleotide-bd_a/b_plait_sf"/>
</dbReference>
<dbReference type="InterPro" id="IPR000504">
    <property type="entry name" value="RRM_dom"/>
</dbReference>
<feature type="compositionally biased region" description="Basic and acidic residues" evidence="3">
    <location>
        <begin position="1"/>
        <end position="10"/>
    </location>
</feature>
<evidence type="ECO:0000256" key="3">
    <source>
        <dbReference type="SAM" id="MobiDB-lite"/>
    </source>
</evidence>
<dbReference type="SUPFAM" id="SSF54928">
    <property type="entry name" value="RNA-binding domain, RBD"/>
    <property type="match status" value="1"/>
</dbReference>
<feature type="region of interest" description="Disordered" evidence="3">
    <location>
        <begin position="1"/>
        <end position="23"/>
    </location>
</feature>
<reference evidence="5 6" key="1">
    <citation type="journal article" date="2018" name="Cell">
        <title>The Chara Genome: Secondary Complexity and Implications for Plant Terrestrialization.</title>
        <authorList>
            <person name="Nishiyama T."/>
            <person name="Sakayama H."/>
            <person name="Vries J.D."/>
            <person name="Buschmann H."/>
            <person name="Saint-Marcoux D."/>
            <person name="Ullrich K.K."/>
            <person name="Haas F.B."/>
            <person name="Vanderstraeten L."/>
            <person name="Becker D."/>
            <person name="Lang D."/>
            <person name="Vosolsobe S."/>
            <person name="Rombauts S."/>
            <person name="Wilhelmsson P.K.I."/>
            <person name="Janitza P."/>
            <person name="Kern R."/>
            <person name="Heyl A."/>
            <person name="Rumpler F."/>
            <person name="Villalobos L.I.A.C."/>
            <person name="Clay J.M."/>
            <person name="Skokan R."/>
            <person name="Toyoda A."/>
            <person name="Suzuki Y."/>
            <person name="Kagoshima H."/>
            <person name="Schijlen E."/>
            <person name="Tajeshwar N."/>
            <person name="Catarino B."/>
            <person name="Hetherington A.J."/>
            <person name="Saltykova A."/>
            <person name="Bonnot C."/>
            <person name="Breuninger H."/>
            <person name="Symeonidi A."/>
            <person name="Radhakrishnan G.V."/>
            <person name="Van Nieuwerburgh F."/>
            <person name="Deforce D."/>
            <person name="Chang C."/>
            <person name="Karol K.G."/>
            <person name="Hedrich R."/>
            <person name="Ulvskov P."/>
            <person name="Glockner G."/>
            <person name="Delwiche C.F."/>
            <person name="Petrasek J."/>
            <person name="Van de Peer Y."/>
            <person name="Friml J."/>
            <person name="Beilby M."/>
            <person name="Dolan L."/>
            <person name="Kohara Y."/>
            <person name="Sugano S."/>
            <person name="Fujiyama A."/>
            <person name="Delaux P.-M."/>
            <person name="Quint M."/>
            <person name="TheiBen G."/>
            <person name="Hagemann M."/>
            <person name="Harholt J."/>
            <person name="Dunand C."/>
            <person name="Zachgo S."/>
            <person name="Langdale J."/>
            <person name="Maumus F."/>
            <person name="Straeten D.V.D."/>
            <person name="Gould S.B."/>
            <person name="Rensing S.A."/>
        </authorList>
    </citation>
    <scope>NUCLEOTIDE SEQUENCE [LARGE SCALE GENOMIC DNA]</scope>
    <source>
        <strain evidence="5 6">S276</strain>
    </source>
</reference>
<feature type="compositionally biased region" description="Basic and acidic residues" evidence="3">
    <location>
        <begin position="259"/>
        <end position="271"/>
    </location>
</feature>
<evidence type="ECO:0000256" key="2">
    <source>
        <dbReference type="PROSITE-ProRule" id="PRU00176"/>
    </source>
</evidence>
<name>A0A388KLK2_CHABU</name>
<dbReference type="OrthoDB" id="431169at2759"/>
<dbReference type="OMA" id="RSFMRES"/>
<proteinExistence type="predicted"/>
<evidence type="ECO:0000313" key="6">
    <source>
        <dbReference type="Proteomes" id="UP000265515"/>
    </source>
</evidence>
<keyword evidence="6" id="KW-1185">Reference proteome</keyword>
<gene>
    <name evidence="5" type="ORF">CBR_g8227</name>
</gene>
<dbReference type="AlphaFoldDB" id="A0A388KLK2"/>
<evidence type="ECO:0000259" key="4">
    <source>
        <dbReference type="PROSITE" id="PS50102"/>
    </source>
</evidence>
<dbReference type="EMBL" id="BFEA01000138">
    <property type="protein sequence ID" value="GBG70925.1"/>
    <property type="molecule type" value="Genomic_DNA"/>
</dbReference>
<evidence type="ECO:0000256" key="1">
    <source>
        <dbReference type="ARBA" id="ARBA00022884"/>
    </source>
</evidence>
<keyword evidence="1 2" id="KW-0694">RNA-binding</keyword>
<dbReference type="Pfam" id="PF00076">
    <property type="entry name" value="RRM_1"/>
    <property type="match status" value="1"/>
</dbReference>
<dbReference type="Gramene" id="GBG70925">
    <property type="protein sequence ID" value="GBG70925"/>
    <property type="gene ID" value="CBR_g8227"/>
</dbReference>
<dbReference type="CDD" id="cd21618">
    <property type="entry name" value="RRM_AtNSRA_like"/>
    <property type="match status" value="1"/>
</dbReference>
<sequence>MDGALVDRRGVVQPQKRTRRDYDEVTATRATFVATARGRPSDQVAFARGADLDYNRAGWRGSDGLGGAGDMLPYGAGELGMSGARGMGLDGPGMGVGMGMGVMGGLADDGLMGPPLRDAGLRGMGMDMGMGQRVAALNGIGLEHEGALGLRGGLAMDPGLPENASATLYVEGVPADCSKREAAHIFRPFIGFQGLRLVHRESKRESGDKIVLCFVEFVNPQCAATAMDALQGYKFDEAESGDSHVLRLDFARHAGPRSAAERRRSGDDRGARGSSRR</sequence>
<feature type="region of interest" description="Disordered" evidence="3">
    <location>
        <begin position="254"/>
        <end position="277"/>
    </location>
</feature>
<dbReference type="PROSITE" id="PS50102">
    <property type="entry name" value="RRM"/>
    <property type="match status" value="1"/>
</dbReference>
<organism evidence="5 6">
    <name type="scientific">Chara braunii</name>
    <name type="common">Braun's stonewort</name>
    <dbReference type="NCBI Taxonomy" id="69332"/>
    <lineage>
        <taxon>Eukaryota</taxon>
        <taxon>Viridiplantae</taxon>
        <taxon>Streptophyta</taxon>
        <taxon>Charophyceae</taxon>
        <taxon>Charales</taxon>
        <taxon>Characeae</taxon>
        <taxon>Chara</taxon>
    </lineage>
</organism>
<comment type="caution">
    <text evidence="5">The sequence shown here is derived from an EMBL/GenBank/DDBJ whole genome shotgun (WGS) entry which is preliminary data.</text>
</comment>
<dbReference type="PANTHER" id="PTHR10501">
    <property type="entry name" value="U1 SMALL NUCLEAR RIBONUCLEOPROTEIN A/U2 SMALL NUCLEAR RIBONUCLEOPROTEIN B"/>
    <property type="match status" value="1"/>
</dbReference>
<accession>A0A388KLK2</accession>
<dbReference type="GO" id="GO:0003723">
    <property type="term" value="F:RNA binding"/>
    <property type="evidence" value="ECO:0007669"/>
    <property type="project" value="UniProtKB-UniRule"/>
</dbReference>
<protein>
    <recommendedName>
        <fullName evidence="4">RRM domain-containing protein</fullName>
    </recommendedName>
</protein>
<evidence type="ECO:0000313" key="5">
    <source>
        <dbReference type="EMBL" id="GBG70925.1"/>
    </source>
</evidence>
<dbReference type="Proteomes" id="UP000265515">
    <property type="component" value="Unassembled WGS sequence"/>
</dbReference>
<dbReference type="Gene3D" id="3.30.70.330">
    <property type="match status" value="1"/>
</dbReference>
<dbReference type="InterPro" id="IPR035979">
    <property type="entry name" value="RBD_domain_sf"/>
</dbReference>
<feature type="domain" description="RRM" evidence="4">
    <location>
        <begin position="166"/>
        <end position="253"/>
    </location>
</feature>